<keyword evidence="7" id="KW-1185">Reference proteome</keyword>
<dbReference type="Pfam" id="PF00400">
    <property type="entry name" value="WD40"/>
    <property type="match status" value="2"/>
</dbReference>
<protein>
    <submittedName>
        <fullName evidence="6">PEGA domain-containing protein</fullName>
    </submittedName>
</protein>
<dbReference type="Pfam" id="PF08308">
    <property type="entry name" value="PEGA"/>
    <property type="match status" value="1"/>
</dbReference>
<keyword evidence="2" id="KW-0677">Repeat</keyword>
<feature type="transmembrane region" description="Helical" evidence="3">
    <location>
        <begin position="415"/>
        <end position="435"/>
    </location>
</feature>
<dbReference type="RefSeq" id="WP_257742606.1">
    <property type="nucleotide sequence ID" value="NZ_CP096115.1"/>
</dbReference>
<dbReference type="Proteomes" id="UP001060368">
    <property type="component" value="Chromosome"/>
</dbReference>
<proteinExistence type="predicted"/>
<dbReference type="SMART" id="SM00320">
    <property type="entry name" value="WD40"/>
    <property type="match status" value="5"/>
</dbReference>
<keyword evidence="3" id="KW-0812">Transmembrane</keyword>
<dbReference type="SUPFAM" id="SSF50998">
    <property type="entry name" value="Quinoprotein alcohol dehydrogenase-like"/>
    <property type="match status" value="1"/>
</dbReference>
<keyword evidence="1" id="KW-0853">WD repeat</keyword>
<evidence type="ECO:0000259" key="5">
    <source>
        <dbReference type="Pfam" id="PF13360"/>
    </source>
</evidence>
<reference evidence="6" key="1">
    <citation type="submission" date="2022-04" db="EMBL/GenBank/DDBJ databases">
        <title>Complete genome of Methanoplanus endosymbiosus DSM 3599.</title>
        <authorList>
            <person name="Chen S.-C."/>
            <person name="You Y.-T."/>
            <person name="Zhou Y.-Z."/>
            <person name="Lai M.-C."/>
        </authorList>
    </citation>
    <scope>NUCLEOTIDE SEQUENCE</scope>
    <source>
        <strain evidence="6">DSM 3599</strain>
    </source>
</reference>
<dbReference type="InterPro" id="IPR002372">
    <property type="entry name" value="PQQ_rpt_dom"/>
</dbReference>
<dbReference type="InterPro" id="IPR015943">
    <property type="entry name" value="WD40/YVTN_repeat-like_dom_sf"/>
</dbReference>
<organism evidence="6 7">
    <name type="scientific">Methanoplanus endosymbiosus</name>
    <dbReference type="NCBI Taxonomy" id="33865"/>
    <lineage>
        <taxon>Archaea</taxon>
        <taxon>Methanobacteriati</taxon>
        <taxon>Methanobacteriota</taxon>
        <taxon>Stenosarchaea group</taxon>
        <taxon>Methanomicrobia</taxon>
        <taxon>Methanomicrobiales</taxon>
        <taxon>Methanomicrobiaceae</taxon>
        <taxon>Methanoplanus</taxon>
    </lineage>
</organism>
<keyword evidence="3" id="KW-0472">Membrane</keyword>
<keyword evidence="3" id="KW-1133">Transmembrane helix</keyword>
<name>A0A9E7TIH1_9EURY</name>
<feature type="domain" description="Pyrrolo-quinoline quinone repeat" evidence="5">
    <location>
        <begin position="36"/>
        <end position="176"/>
    </location>
</feature>
<dbReference type="InterPro" id="IPR050505">
    <property type="entry name" value="WDR55/POC1"/>
</dbReference>
<dbReference type="Pfam" id="PF13360">
    <property type="entry name" value="PQQ_2"/>
    <property type="match status" value="1"/>
</dbReference>
<dbReference type="GeneID" id="74308867"/>
<gene>
    <name evidence="6" type="ORF">L6E24_14140</name>
</gene>
<dbReference type="KEGG" id="mend:L6E24_14140"/>
<evidence type="ECO:0000256" key="3">
    <source>
        <dbReference type="SAM" id="Phobius"/>
    </source>
</evidence>
<evidence type="ECO:0000259" key="4">
    <source>
        <dbReference type="Pfam" id="PF08308"/>
    </source>
</evidence>
<feature type="domain" description="PEGA" evidence="4">
    <location>
        <begin position="341"/>
        <end position="408"/>
    </location>
</feature>
<dbReference type="Gene3D" id="2.130.10.10">
    <property type="entry name" value="YVTN repeat-like/Quinoprotein amine dehydrogenase"/>
    <property type="match status" value="2"/>
</dbReference>
<evidence type="ECO:0000256" key="1">
    <source>
        <dbReference type="ARBA" id="ARBA00022574"/>
    </source>
</evidence>
<sequence length="445" mass="48003">MTTEEQIVRYISKPALTLTILIFLIIMPVSAGETTTLLWTFEEQTNFPDTEISPDGNYIIAGGVNSGLYLLNSNGRIIWEKKLPSAVNGVGIAENAEICAAAARGGELYVYNREGKYLWSKQAGGEMYDVSVSKTGEYITAGSDDGYLYLFTGTGDPVWSKQPGGNTYGGDICSVSISENGEYITAGKRLFGLYLYSLSGDMVWYQQISEQVNDVAISPDGKYTGVCGSGGTTIIYQISGDEAERKRNIQPVNSLSISREGRFFATGGEDYYARLFRRDDGEILSYRASGNVRAVSLSPEGTRMAVASNDGRIYFLALPITDPAMPEPPQPCVPAEEPAATLSIYSSPSGAGIIIDSTFSGTTPADGIKVKTGSHNITLIMDGYTEFCSEVSVGDGGKLKLNAELTKNEIPSVDLLSAAILIITALLAGFIGYILGRREKKKFWM</sequence>
<dbReference type="InterPro" id="IPR001680">
    <property type="entry name" value="WD40_rpt"/>
</dbReference>
<accession>A0A9E7TIH1</accession>
<dbReference type="AlphaFoldDB" id="A0A9E7TIH1"/>
<dbReference type="PANTHER" id="PTHR44019:SF8">
    <property type="entry name" value="POC1 CENTRIOLAR PROTEIN HOMOLOG"/>
    <property type="match status" value="1"/>
</dbReference>
<evidence type="ECO:0000313" key="7">
    <source>
        <dbReference type="Proteomes" id="UP001060368"/>
    </source>
</evidence>
<dbReference type="InterPro" id="IPR011047">
    <property type="entry name" value="Quinoprotein_ADH-like_sf"/>
</dbReference>
<evidence type="ECO:0000256" key="2">
    <source>
        <dbReference type="ARBA" id="ARBA00022737"/>
    </source>
</evidence>
<dbReference type="InterPro" id="IPR013229">
    <property type="entry name" value="PEGA"/>
</dbReference>
<evidence type="ECO:0000313" key="6">
    <source>
        <dbReference type="EMBL" id="UUX92458.1"/>
    </source>
</evidence>
<dbReference type="EMBL" id="CP096115">
    <property type="protein sequence ID" value="UUX92458.1"/>
    <property type="molecule type" value="Genomic_DNA"/>
</dbReference>
<dbReference type="PANTHER" id="PTHR44019">
    <property type="entry name" value="WD REPEAT-CONTAINING PROTEIN 55"/>
    <property type="match status" value="1"/>
</dbReference>